<reference evidence="3" key="2">
    <citation type="submission" date="2019-10" db="EMBL/GenBank/DDBJ databases">
        <title>A de novo genome assembly of a pear dwarfing rootstock.</title>
        <authorList>
            <person name="Wang F."/>
            <person name="Wang J."/>
            <person name="Li S."/>
            <person name="Zhang Y."/>
            <person name="Fang M."/>
            <person name="Ma L."/>
            <person name="Zhao Y."/>
            <person name="Jiang S."/>
        </authorList>
    </citation>
    <scope>NUCLEOTIDE SEQUENCE [LARGE SCALE GENOMIC DNA]</scope>
</reference>
<sequence length="199" mass="20667">MAASLGVSILLGSTAEVEAAKAEQASTNGNVLMLTKAPNSAVALEEAGANLCSHDIDCDFLIKCNPGGLKLCDHGKCVCVEGNQYHVDKAPNSAIALEEAGANAGPNVCSHDIDCNFLIKCNPSGLKLCNHGKCVGVRRQHPHADRASNSAMAVEEASAKVSSRDIDCEFLIKYNLVASNFVIMANACVGGKTRPPASA</sequence>
<keyword evidence="3" id="KW-1185">Reference proteome</keyword>
<reference evidence="2 3" key="3">
    <citation type="submission" date="2019-11" db="EMBL/GenBank/DDBJ databases">
        <title>A de novo genome assembly of a pear dwarfing rootstock.</title>
        <authorList>
            <person name="Wang F."/>
            <person name="Wang J."/>
            <person name="Li S."/>
            <person name="Zhang Y."/>
            <person name="Fang M."/>
            <person name="Ma L."/>
            <person name="Zhao Y."/>
            <person name="Jiang S."/>
        </authorList>
    </citation>
    <scope>NUCLEOTIDE SEQUENCE [LARGE SCALE GENOMIC DNA]</scope>
    <source>
        <strain evidence="2">S2</strain>
        <tissue evidence="2">Leaf</tissue>
    </source>
</reference>
<comment type="caution">
    <text evidence="2">The sequence shown here is derived from an EMBL/GenBank/DDBJ whole genome shotgun (WGS) entry which is preliminary data.</text>
</comment>
<accession>A0A5N5H0F4</accession>
<evidence type="ECO:0000313" key="2">
    <source>
        <dbReference type="EMBL" id="KAB2621355.1"/>
    </source>
</evidence>
<reference evidence="2 3" key="1">
    <citation type="submission" date="2019-09" db="EMBL/GenBank/DDBJ databases">
        <authorList>
            <person name="Ou C."/>
        </authorList>
    </citation>
    <scope>NUCLEOTIDE SEQUENCE [LARGE SCALE GENOMIC DNA]</scope>
    <source>
        <strain evidence="2">S2</strain>
        <tissue evidence="2">Leaf</tissue>
    </source>
</reference>
<dbReference type="AlphaFoldDB" id="A0A5N5H0F4"/>
<proteinExistence type="predicted"/>
<evidence type="ECO:0000256" key="1">
    <source>
        <dbReference type="SAM" id="SignalP"/>
    </source>
</evidence>
<keyword evidence="1" id="KW-0732">Signal</keyword>
<dbReference type="EMBL" id="SMOL01000231">
    <property type="protein sequence ID" value="KAB2621355.1"/>
    <property type="molecule type" value="Genomic_DNA"/>
</dbReference>
<gene>
    <name evidence="2" type="ORF">D8674_023537</name>
</gene>
<feature type="signal peptide" evidence="1">
    <location>
        <begin position="1"/>
        <end position="19"/>
    </location>
</feature>
<evidence type="ECO:0000313" key="3">
    <source>
        <dbReference type="Proteomes" id="UP000327157"/>
    </source>
</evidence>
<dbReference type="Proteomes" id="UP000327157">
    <property type="component" value="Chromosome 4"/>
</dbReference>
<name>A0A5N5H0F4_9ROSA</name>
<organism evidence="2 3">
    <name type="scientific">Pyrus ussuriensis x Pyrus communis</name>
    <dbReference type="NCBI Taxonomy" id="2448454"/>
    <lineage>
        <taxon>Eukaryota</taxon>
        <taxon>Viridiplantae</taxon>
        <taxon>Streptophyta</taxon>
        <taxon>Embryophyta</taxon>
        <taxon>Tracheophyta</taxon>
        <taxon>Spermatophyta</taxon>
        <taxon>Magnoliopsida</taxon>
        <taxon>eudicotyledons</taxon>
        <taxon>Gunneridae</taxon>
        <taxon>Pentapetalae</taxon>
        <taxon>rosids</taxon>
        <taxon>fabids</taxon>
        <taxon>Rosales</taxon>
        <taxon>Rosaceae</taxon>
        <taxon>Amygdaloideae</taxon>
        <taxon>Maleae</taxon>
        <taxon>Pyrus</taxon>
    </lineage>
</organism>
<protein>
    <submittedName>
        <fullName evidence="2">Uncharacterized protein</fullName>
    </submittedName>
</protein>
<feature type="chain" id="PRO_5024387926" evidence="1">
    <location>
        <begin position="20"/>
        <end position="199"/>
    </location>
</feature>